<protein>
    <submittedName>
        <fullName evidence="1">Uncharacterized protein</fullName>
    </submittedName>
</protein>
<reference evidence="1 2" key="1">
    <citation type="journal article" date="2023" name="J. Hered.">
        <title>Chromosome-level genome of the wood stork (Mycteria americana) provides insight into avian chromosome evolution.</title>
        <authorList>
            <person name="Flamio R. Jr."/>
            <person name="Ramstad K.M."/>
        </authorList>
    </citation>
    <scope>NUCLEOTIDE SEQUENCE [LARGE SCALE GENOMIC DNA]</scope>
    <source>
        <strain evidence="1">JAX WOST 10</strain>
    </source>
</reference>
<proteinExistence type="predicted"/>
<dbReference type="PANTHER" id="PTHR33332">
    <property type="entry name" value="REVERSE TRANSCRIPTASE DOMAIN-CONTAINING PROTEIN"/>
    <property type="match status" value="1"/>
</dbReference>
<accession>A0AAN7NFG3</accession>
<evidence type="ECO:0000313" key="2">
    <source>
        <dbReference type="Proteomes" id="UP001333110"/>
    </source>
</evidence>
<keyword evidence="2" id="KW-1185">Reference proteome</keyword>
<gene>
    <name evidence="1" type="ORF">QYF61_012206</name>
</gene>
<name>A0AAN7NFG3_MYCAM</name>
<sequence length="200" mass="21751">MQGNSTSPAPGKGEPSATIQAGDWWAGEQLCRKGRGVLVDSKLATGQQCVLAAKGAKSVLGCTTRTIASRPGKVIVCFYSATCRILNKGKCKVLHLGSNSPRHLYRLGAGWLESSFAEKDLRLLVDTKLNTSQQCALATEKDNGILGCIRRNVASRLREVILPLHSAVVRPYLSTVSSSGLPSTPEIQSYWRETKRWLLR</sequence>
<evidence type="ECO:0000313" key="1">
    <source>
        <dbReference type="EMBL" id="KAK4824232.1"/>
    </source>
</evidence>
<comment type="caution">
    <text evidence="1">The sequence shown here is derived from an EMBL/GenBank/DDBJ whole genome shotgun (WGS) entry which is preliminary data.</text>
</comment>
<dbReference type="AlphaFoldDB" id="A0AAN7NFG3"/>
<dbReference type="Proteomes" id="UP001333110">
    <property type="component" value="Unassembled WGS sequence"/>
</dbReference>
<dbReference type="EMBL" id="JAUNZN010000003">
    <property type="protein sequence ID" value="KAK4824232.1"/>
    <property type="molecule type" value="Genomic_DNA"/>
</dbReference>
<organism evidence="1 2">
    <name type="scientific">Mycteria americana</name>
    <name type="common">Wood stork</name>
    <dbReference type="NCBI Taxonomy" id="33587"/>
    <lineage>
        <taxon>Eukaryota</taxon>
        <taxon>Metazoa</taxon>
        <taxon>Chordata</taxon>
        <taxon>Craniata</taxon>
        <taxon>Vertebrata</taxon>
        <taxon>Euteleostomi</taxon>
        <taxon>Archelosauria</taxon>
        <taxon>Archosauria</taxon>
        <taxon>Dinosauria</taxon>
        <taxon>Saurischia</taxon>
        <taxon>Theropoda</taxon>
        <taxon>Coelurosauria</taxon>
        <taxon>Aves</taxon>
        <taxon>Neognathae</taxon>
        <taxon>Neoaves</taxon>
        <taxon>Aequornithes</taxon>
        <taxon>Ciconiiformes</taxon>
        <taxon>Ciconiidae</taxon>
        <taxon>Mycteria</taxon>
    </lineage>
</organism>